<reference evidence="5 6" key="1">
    <citation type="submission" date="2019-08" db="EMBL/GenBank/DDBJ databases">
        <title>Complete genome sequence of Terriglobus albidus strain ORNL.</title>
        <authorList>
            <person name="Podar M."/>
        </authorList>
    </citation>
    <scope>NUCLEOTIDE SEQUENCE [LARGE SCALE GENOMIC DNA]</scope>
    <source>
        <strain evidence="5 6">ORNL</strain>
    </source>
</reference>
<gene>
    <name evidence="5" type="ORF">FTW19_23605</name>
</gene>
<dbReference type="PROSITE" id="PS01156">
    <property type="entry name" value="TONB_DEPENDENT_REC_2"/>
    <property type="match status" value="1"/>
</dbReference>
<dbReference type="InterPro" id="IPR013784">
    <property type="entry name" value="Carb-bd-like_fold"/>
</dbReference>
<organism evidence="5 6">
    <name type="scientific">Terriglobus albidus</name>
    <dbReference type="NCBI Taxonomy" id="1592106"/>
    <lineage>
        <taxon>Bacteria</taxon>
        <taxon>Pseudomonadati</taxon>
        <taxon>Acidobacteriota</taxon>
        <taxon>Terriglobia</taxon>
        <taxon>Terriglobales</taxon>
        <taxon>Acidobacteriaceae</taxon>
        <taxon>Terriglobus</taxon>
    </lineage>
</organism>
<name>A0A5B9EJW9_9BACT</name>
<keyword evidence="6" id="KW-1185">Reference proteome</keyword>
<proteinExistence type="predicted"/>
<evidence type="ECO:0000259" key="4">
    <source>
        <dbReference type="Pfam" id="PF25183"/>
    </source>
</evidence>
<dbReference type="SUPFAM" id="SSF49452">
    <property type="entry name" value="Starch-binding domain-like"/>
    <property type="match status" value="1"/>
</dbReference>
<dbReference type="Gene3D" id="2.60.40.1120">
    <property type="entry name" value="Carboxypeptidase-like, regulatory domain"/>
    <property type="match status" value="1"/>
</dbReference>
<dbReference type="AlphaFoldDB" id="A0A5B9EJW9"/>
<dbReference type="InterPro" id="IPR057601">
    <property type="entry name" value="Oar-like_b-barrel"/>
</dbReference>
<comment type="subcellular location">
    <subcellularLocation>
        <location evidence="1">Cell outer membrane</location>
    </subcellularLocation>
</comment>
<protein>
    <submittedName>
        <fullName evidence="5">TonB-dependent receptor</fullName>
    </submittedName>
</protein>
<dbReference type="Proteomes" id="UP000321820">
    <property type="component" value="Chromosome"/>
</dbReference>
<dbReference type="RefSeq" id="WP_147650014.1">
    <property type="nucleotide sequence ID" value="NZ_CP042806.1"/>
</dbReference>
<dbReference type="Pfam" id="PF25183">
    <property type="entry name" value="OMP_b-brl_4"/>
    <property type="match status" value="1"/>
</dbReference>
<dbReference type="KEGG" id="talb:FTW19_23605"/>
<dbReference type="GO" id="GO:0009279">
    <property type="term" value="C:cell outer membrane"/>
    <property type="evidence" value="ECO:0007669"/>
    <property type="project" value="UniProtKB-SubCell"/>
</dbReference>
<accession>A0A5B9EJW9</accession>
<dbReference type="EMBL" id="CP042806">
    <property type="protein sequence ID" value="QEE30717.1"/>
    <property type="molecule type" value="Genomic_DNA"/>
</dbReference>
<evidence type="ECO:0000256" key="1">
    <source>
        <dbReference type="ARBA" id="ARBA00004442"/>
    </source>
</evidence>
<dbReference type="OrthoDB" id="97893at2"/>
<feature type="domain" description="TonB-dependent transporter Oar-like beta-barrel" evidence="4">
    <location>
        <begin position="263"/>
        <end position="1103"/>
    </location>
</feature>
<evidence type="ECO:0000256" key="3">
    <source>
        <dbReference type="ARBA" id="ARBA00023237"/>
    </source>
</evidence>
<evidence type="ECO:0000313" key="5">
    <source>
        <dbReference type="EMBL" id="QEE30717.1"/>
    </source>
</evidence>
<dbReference type="GO" id="GO:0030246">
    <property type="term" value="F:carbohydrate binding"/>
    <property type="evidence" value="ECO:0007669"/>
    <property type="project" value="InterPro"/>
</dbReference>
<dbReference type="Gene3D" id="2.40.170.20">
    <property type="entry name" value="TonB-dependent receptor, beta-barrel domain"/>
    <property type="match status" value="1"/>
</dbReference>
<keyword evidence="3" id="KW-0998">Cell outer membrane</keyword>
<sequence length="1110" mass="118981">MQSHIEGVARRVQAPRVQRILPLFLILAILLTFAPLSQGQSSSGRLSGMVTDPTGAVVANAAVTATNTETGFARRAQTSEGGQFVLDALPIGSYTLDIQADGFQTAHLVGLTISADSILRQDAKLVVGSSMQRVEVTTAPPLVDTSTSSMGEQLAPKQIQALPLNGRIFSQLVQTVPGSVAAGFGAAPESASGVGAQTSITASVNGMPWGGTTYTLDGVSNMELLNAFMNVVPPLDAIQEVKISTSNAAATVGTYGGAQVNAIIKSGTNAWHGSAFEFYRGDALNATRWEAKTKAPYKANQFGGSFGGPILKDRLFFFADYQGIFLNNGVSYNLTVPTSLMKQGYFLTSQFGPIYDPQTKAPFPIVNSPGGPAYQIPTNRFDSVAAKMVADNSIWPGANIANANINNFNANVTETDRLHTADIKVDYQLQNGDRIFARESYQHRDLTAPSPGTRFIQINDVNSNPRDHNAAIGYDHTFSARRINSLRLGFNRFYTVDSGNDINSNTNQTLGIPNSVYANYPATTGIANFNFGGGNTNVATTGSQGWTNAHRITNVYQLTDNFTQVFGAHTVVVGGDYRRLQASLTNADRNQSGEFDFSPDYTSSCTNQPGCSSPTGGDKFASFLLGNPSQISRGFVNASPATRANLLALYGQDDWHLSQSLTLNLALRWDLITPPIDKANRQANFNLGNGLLDVARDGNRAPNVDTYYGGFSPRVGFAYTPNHGSTVVHGAYGITHFPGNFGGMGGALERNYPFFQQFVVNPAVQYTPSLTISGTGLPALTNPVISNNTVAPPANTSVTNMPRNFQVDVATAWNFGVQQQLTSTSAISLTYVGTKGTHLYRGRNIDVAQPGAGSLTSRRIYAGIAPQLSDIEYRASDGKSLYHALQVEAKKTTSFGIEGRVSYTWSKEIDNTSIWNPLVDSLNYGRGTNQAPDVPNNFIATAIYQLPFGRKHYLLGGVNGIGNAIVGGWQFATTTMVQSGTPLTFNAGFDNLNAGFTNRASITCSSLQPNRSLNAWFDKSCFTTPAPYVYGNSGYGRVRGPAYVNSDLSLSKSFDLAEKAKVQVQMDAFNLTNTPHYSNPRTSLSDGGFGRITGTNGNPRQLQLGAHLTF</sequence>
<evidence type="ECO:0000313" key="6">
    <source>
        <dbReference type="Proteomes" id="UP000321820"/>
    </source>
</evidence>
<evidence type="ECO:0000256" key="2">
    <source>
        <dbReference type="ARBA" id="ARBA00023136"/>
    </source>
</evidence>
<keyword evidence="5" id="KW-0675">Receptor</keyword>
<dbReference type="SUPFAM" id="SSF56935">
    <property type="entry name" value="Porins"/>
    <property type="match status" value="1"/>
</dbReference>
<dbReference type="InterPro" id="IPR010917">
    <property type="entry name" value="TonB_rcpt_CS"/>
</dbReference>
<dbReference type="InterPro" id="IPR036942">
    <property type="entry name" value="Beta-barrel_TonB_sf"/>
</dbReference>
<dbReference type="Pfam" id="PF13620">
    <property type="entry name" value="CarboxypepD_reg"/>
    <property type="match status" value="1"/>
</dbReference>
<keyword evidence="2" id="KW-0472">Membrane</keyword>